<keyword evidence="1" id="KW-0472">Membrane</keyword>
<dbReference type="AlphaFoldDB" id="A0A3S5CMK2"/>
<gene>
    <name evidence="2" type="ORF">PXEA_LOCUS14488</name>
</gene>
<reference evidence="2" key="1">
    <citation type="submission" date="2018-11" db="EMBL/GenBank/DDBJ databases">
        <authorList>
            <consortium name="Pathogen Informatics"/>
        </authorList>
    </citation>
    <scope>NUCLEOTIDE SEQUENCE</scope>
</reference>
<keyword evidence="1" id="KW-1133">Transmembrane helix</keyword>
<keyword evidence="3" id="KW-1185">Reference proteome</keyword>
<evidence type="ECO:0000313" key="2">
    <source>
        <dbReference type="EMBL" id="VEL21048.1"/>
    </source>
</evidence>
<name>A0A3S5CMK2_9PLAT</name>
<protein>
    <submittedName>
        <fullName evidence="2">Uncharacterized protein</fullName>
    </submittedName>
</protein>
<feature type="transmembrane region" description="Helical" evidence="1">
    <location>
        <begin position="40"/>
        <end position="60"/>
    </location>
</feature>
<evidence type="ECO:0000256" key="1">
    <source>
        <dbReference type="SAM" id="Phobius"/>
    </source>
</evidence>
<accession>A0A3S5CMK2</accession>
<keyword evidence="1" id="KW-0812">Transmembrane</keyword>
<dbReference type="EMBL" id="CAAALY010049304">
    <property type="protein sequence ID" value="VEL21048.1"/>
    <property type="molecule type" value="Genomic_DNA"/>
</dbReference>
<proteinExistence type="predicted"/>
<comment type="caution">
    <text evidence="2">The sequence shown here is derived from an EMBL/GenBank/DDBJ whole genome shotgun (WGS) entry which is preliminary data.</text>
</comment>
<sequence length="72" mass="7783">MPAFMIASSLASKVLTTFSHLIVDSDCAQFESGNMCEEVLFNIATLGAGTYFFFVSVTSLPDLVSSLSRRPL</sequence>
<dbReference type="Proteomes" id="UP000784294">
    <property type="component" value="Unassembled WGS sequence"/>
</dbReference>
<evidence type="ECO:0000313" key="3">
    <source>
        <dbReference type="Proteomes" id="UP000784294"/>
    </source>
</evidence>
<organism evidence="2 3">
    <name type="scientific">Protopolystoma xenopodis</name>
    <dbReference type="NCBI Taxonomy" id="117903"/>
    <lineage>
        <taxon>Eukaryota</taxon>
        <taxon>Metazoa</taxon>
        <taxon>Spiralia</taxon>
        <taxon>Lophotrochozoa</taxon>
        <taxon>Platyhelminthes</taxon>
        <taxon>Monogenea</taxon>
        <taxon>Polyopisthocotylea</taxon>
        <taxon>Polystomatidea</taxon>
        <taxon>Polystomatidae</taxon>
        <taxon>Protopolystoma</taxon>
    </lineage>
</organism>